<dbReference type="RefSeq" id="WP_052267819.1">
    <property type="nucleotide sequence ID" value="NZ_CP101752.1"/>
</dbReference>
<organism evidence="1 2">
    <name type="scientific">Pseudomonas citronellolis</name>
    <dbReference type="NCBI Taxonomy" id="53408"/>
    <lineage>
        <taxon>Bacteria</taxon>
        <taxon>Pseudomonadati</taxon>
        <taxon>Pseudomonadota</taxon>
        <taxon>Gammaproteobacteria</taxon>
        <taxon>Pseudomonadales</taxon>
        <taxon>Pseudomonadaceae</taxon>
        <taxon>Pseudomonas</taxon>
    </lineage>
</organism>
<dbReference type="AlphaFoldDB" id="A0AAQ1HMQ8"/>
<protein>
    <submittedName>
        <fullName evidence="1">Uncharacterized protein</fullName>
    </submittedName>
</protein>
<evidence type="ECO:0000313" key="2">
    <source>
        <dbReference type="Proteomes" id="UP000183385"/>
    </source>
</evidence>
<dbReference type="EMBL" id="FOLS01000011">
    <property type="protein sequence ID" value="SFC86775.1"/>
    <property type="molecule type" value="Genomic_DNA"/>
</dbReference>
<evidence type="ECO:0000313" key="1">
    <source>
        <dbReference type="EMBL" id="SFC86775.1"/>
    </source>
</evidence>
<reference evidence="1 2" key="1">
    <citation type="submission" date="2016-10" db="EMBL/GenBank/DDBJ databases">
        <authorList>
            <person name="Varghese N."/>
            <person name="Submissions S."/>
        </authorList>
    </citation>
    <scope>NUCLEOTIDE SEQUENCE [LARGE SCALE GENOMIC DNA]</scope>
    <source>
        <strain evidence="1 2">LMG 18378</strain>
    </source>
</reference>
<gene>
    <name evidence="1" type="ORF">SAMN05216577_111187</name>
</gene>
<accession>A0AAQ1HMQ8</accession>
<comment type="caution">
    <text evidence="1">The sequence shown here is derived from an EMBL/GenBank/DDBJ whole genome shotgun (WGS) entry which is preliminary data.</text>
</comment>
<dbReference type="Proteomes" id="UP000183385">
    <property type="component" value="Unassembled WGS sequence"/>
</dbReference>
<name>A0AAQ1HMQ8_9PSED</name>
<proteinExistence type="predicted"/>
<keyword evidence="2" id="KW-1185">Reference proteome</keyword>
<sequence length="383" mass="44492">MEKQRNDATRLIEAISYQLTVTLEYCHSLVEGQSLWLERFGDVSTEGKSQVEVKDFADALTDGHINFWNTLKNWLAPRFKADYYSELILLTTQKFGVNSEIKHWNELNLSKRIALLKSVHESCELRLEKTGEKKPSKTVSAQRFVMADERRNQLMDILEKISIISNEPCLVDRANAAKSKFGIGLDPTKRDDYFQALLGYLIEPGMIEKGWKISYEDFDMKIATLRARYSRNSRKFPVINSRDLIKIAEDPSYTERIFVKKLHEIEYGSMVSTAILHHIVATHTILDEFKRFTVDKEDVDNYKKDQMDRHASLRRAEVRRCSKLAQEDWCEASQSFFDTRCGDSADPFPGFDSTSVEFRNGILHILAEEVDEKGEDKLHWRLW</sequence>